<dbReference type="InterPro" id="IPR014710">
    <property type="entry name" value="RmlC-like_jellyroll"/>
</dbReference>
<name>A0A210PHM1_MIZYE</name>
<dbReference type="InterPro" id="IPR011051">
    <property type="entry name" value="RmlC_Cupin_sf"/>
</dbReference>
<dbReference type="InterPro" id="IPR013096">
    <property type="entry name" value="Cupin_2"/>
</dbReference>
<dbReference type="Gene3D" id="2.60.120.10">
    <property type="entry name" value="Jelly Rolls"/>
    <property type="match status" value="1"/>
</dbReference>
<comment type="caution">
    <text evidence="2">The sequence shown here is derived from an EMBL/GenBank/DDBJ whole genome shotgun (WGS) entry which is preliminary data.</text>
</comment>
<reference evidence="2 3" key="1">
    <citation type="journal article" date="2017" name="Nat. Ecol. Evol.">
        <title>Scallop genome provides insights into evolution of bilaterian karyotype and development.</title>
        <authorList>
            <person name="Wang S."/>
            <person name="Zhang J."/>
            <person name="Jiao W."/>
            <person name="Li J."/>
            <person name="Xun X."/>
            <person name="Sun Y."/>
            <person name="Guo X."/>
            <person name="Huan P."/>
            <person name="Dong B."/>
            <person name="Zhang L."/>
            <person name="Hu X."/>
            <person name="Sun X."/>
            <person name="Wang J."/>
            <person name="Zhao C."/>
            <person name="Wang Y."/>
            <person name="Wang D."/>
            <person name="Huang X."/>
            <person name="Wang R."/>
            <person name="Lv J."/>
            <person name="Li Y."/>
            <person name="Zhang Z."/>
            <person name="Liu B."/>
            <person name="Lu W."/>
            <person name="Hui Y."/>
            <person name="Liang J."/>
            <person name="Zhou Z."/>
            <person name="Hou R."/>
            <person name="Li X."/>
            <person name="Liu Y."/>
            <person name="Li H."/>
            <person name="Ning X."/>
            <person name="Lin Y."/>
            <person name="Zhao L."/>
            <person name="Xing Q."/>
            <person name="Dou J."/>
            <person name="Li Y."/>
            <person name="Mao J."/>
            <person name="Guo H."/>
            <person name="Dou H."/>
            <person name="Li T."/>
            <person name="Mu C."/>
            <person name="Jiang W."/>
            <person name="Fu Q."/>
            <person name="Fu X."/>
            <person name="Miao Y."/>
            <person name="Liu J."/>
            <person name="Yu Q."/>
            <person name="Li R."/>
            <person name="Liao H."/>
            <person name="Li X."/>
            <person name="Kong Y."/>
            <person name="Jiang Z."/>
            <person name="Chourrout D."/>
            <person name="Li R."/>
            <person name="Bao Z."/>
        </authorList>
    </citation>
    <scope>NUCLEOTIDE SEQUENCE [LARGE SCALE GENOMIC DNA]</scope>
    <source>
        <strain evidence="2 3">PY_sf001</strain>
    </source>
</reference>
<protein>
    <recommendedName>
        <fullName evidence="1">Cupin type-2 domain-containing protein</fullName>
    </recommendedName>
</protein>
<dbReference type="EMBL" id="NEDP02076696">
    <property type="protein sequence ID" value="OWF35926.1"/>
    <property type="molecule type" value="Genomic_DNA"/>
</dbReference>
<feature type="domain" description="Cupin type-2" evidence="1">
    <location>
        <begin position="39"/>
        <end position="104"/>
    </location>
</feature>
<dbReference type="OrthoDB" id="1161823at2759"/>
<dbReference type="Pfam" id="PF07883">
    <property type="entry name" value="Cupin_2"/>
    <property type="match status" value="1"/>
</dbReference>
<keyword evidence="3" id="KW-1185">Reference proteome</keyword>
<dbReference type="AlphaFoldDB" id="A0A210PHM1"/>
<accession>A0A210PHM1</accession>
<evidence type="ECO:0000313" key="3">
    <source>
        <dbReference type="Proteomes" id="UP000242188"/>
    </source>
</evidence>
<organism evidence="2 3">
    <name type="scientific">Mizuhopecten yessoensis</name>
    <name type="common">Japanese scallop</name>
    <name type="synonym">Patinopecten yessoensis</name>
    <dbReference type="NCBI Taxonomy" id="6573"/>
    <lineage>
        <taxon>Eukaryota</taxon>
        <taxon>Metazoa</taxon>
        <taxon>Spiralia</taxon>
        <taxon>Lophotrochozoa</taxon>
        <taxon>Mollusca</taxon>
        <taxon>Bivalvia</taxon>
        <taxon>Autobranchia</taxon>
        <taxon>Pteriomorphia</taxon>
        <taxon>Pectinida</taxon>
        <taxon>Pectinoidea</taxon>
        <taxon>Pectinidae</taxon>
        <taxon>Mizuhopecten</taxon>
    </lineage>
</organism>
<dbReference type="Proteomes" id="UP000242188">
    <property type="component" value="Unassembled WGS sequence"/>
</dbReference>
<dbReference type="InterPro" id="IPR052535">
    <property type="entry name" value="Bacilysin_H2HPP_isomerase"/>
</dbReference>
<evidence type="ECO:0000313" key="2">
    <source>
        <dbReference type="EMBL" id="OWF35926.1"/>
    </source>
</evidence>
<sequence length="108" mass="12509">MSISRELKVEKWDEEVDGRLCEQSMERKLKLKGYSFTRYEFPPGMVFPDHSHNWTKKDSIVTGRFQFCMYGQTVTLEPGDMIDVPKKEVHNAAVKGSTPVVFYDATRT</sequence>
<dbReference type="PANTHER" id="PTHR40112:SF1">
    <property type="entry name" value="H2HPP ISOMERASE"/>
    <property type="match status" value="1"/>
</dbReference>
<proteinExistence type="predicted"/>
<dbReference type="SUPFAM" id="SSF51182">
    <property type="entry name" value="RmlC-like cupins"/>
    <property type="match status" value="1"/>
</dbReference>
<gene>
    <name evidence="2" type="ORF">KP79_PYT16567</name>
</gene>
<dbReference type="PANTHER" id="PTHR40112">
    <property type="entry name" value="H2HPP ISOMERASE"/>
    <property type="match status" value="1"/>
</dbReference>
<evidence type="ECO:0000259" key="1">
    <source>
        <dbReference type="Pfam" id="PF07883"/>
    </source>
</evidence>